<dbReference type="EMBL" id="JH636049">
    <property type="protein sequence ID" value="EID53776.1"/>
    <property type="molecule type" value="Genomic_DNA"/>
</dbReference>
<evidence type="ECO:0000256" key="5">
    <source>
        <dbReference type="ARBA" id="ARBA00023136"/>
    </source>
</evidence>
<evidence type="ECO:0000256" key="1">
    <source>
        <dbReference type="ARBA" id="ARBA00004141"/>
    </source>
</evidence>
<evidence type="ECO:0000256" key="3">
    <source>
        <dbReference type="ARBA" id="ARBA00022692"/>
    </source>
</evidence>
<evidence type="ECO:0000256" key="4">
    <source>
        <dbReference type="ARBA" id="ARBA00022989"/>
    </source>
</evidence>
<dbReference type="Proteomes" id="UP000004691">
    <property type="component" value="Unassembled WGS sequence"/>
</dbReference>
<dbReference type="InterPro" id="IPR007267">
    <property type="entry name" value="GtrA_DPMS_TM"/>
</dbReference>
<comment type="similarity">
    <text evidence="2">Belongs to the GtrA family.</text>
</comment>
<keyword evidence="4 6" id="KW-1133">Transmembrane helix</keyword>
<feature type="transmembrane region" description="Helical" evidence="6">
    <location>
        <begin position="64"/>
        <end position="87"/>
    </location>
</feature>
<proteinExistence type="inferred from homology"/>
<comment type="subcellular location">
    <subcellularLocation>
        <location evidence="1">Membrane</location>
        <topology evidence="1">Multi-pass membrane protein</topology>
    </subcellularLocation>
</comment>
<feature type="transmembrane region" description="Helical" evidence="6">
    <location>
        <begin position="99"/>
        <end position="117"/>
    </location>
</feature>
<dbReference type="PANTHER" id="PTHR38459">
    <property type="entry name" value="PROPHAGE BACTOPRENOL-LINKED GLUCOSE TRANSLOCASE HOMOLOG"/>
    <property type="match status" value="1"/>
</dbReference>
<feature type="transmembrane region" description="Helical" evidence="6">
    <location>
        <begin position="5"/>
        <end position="26"/>
    </location>
</feature>
<accession>I0V0X3</accession>
<feature type="transmembrane region" description="Helical" evidence="6">
    <location>
        <begin position="32"/>
        <end position="52"/>
    </location>
</feature>
<feature type="domain" description="GtrA/DPMS transmembrane" evidence="7">
    <location>
        <begin position="7"/>
        <end position="116"/>
    </location>
</feature>
<evidence type="ECO:0000256" key="6">
    <source>
        <dbReference type="SAM" id="Phobius"/>
    </source>
</evidence>
<keyword evidence="3 6" id="KW-0812">Transmembrane</keyword>
<gene>
    <name evidence="8" type="ORF">SacxiDRAFT_1529</name>
</gene>
<dbReference type="HOGENOM" id="CLU_083873_5_0_11"/>
<dbReference type="RefSeq" id="WP_006237923.1">
    <property type="nucleotide sequence ID" value="NZ_JH636049.1"/>
</dbReference>
<reference evidence="8 9" key="1">
    <citation type="submission" date="2012-01" db="EMBL/GenBank/DDBJ databases">
        <title>Improved High-Quality Draft sequence of Saccharomonospora xinjiangensis XJ-54.</title>
        <authorList>
            <consortium name="US DOE Joint Genome Institute"/>
            <person name="Lucas S."/>
            <person name="Han J."/>
            <person name="Lapidus A."/>
            <person name="Cheng J.-F."/>
            <person name="Goodwin L."/>
            <person name="Pitluck S."/>
            <person name="Peters L."/>
            <person name="Mikhailova N."/>
            <person name="Teshima H."/>
            <person name="Detter J.C."/>
            <person name="Han C."/>
            <person name="Tapia R."/>
            <person name="Land M."/>
            <person name="Hauser L."/>
            <person name="Kyrpides N."/>
            <person name="Ivanova N."/>
            <person name="Pagani I."/>
            <person name="Brambilla E.-M."/>
            <person name="Klenk H.-P."/>
            <person name="Woyke T."/>
        </authorList>
    </citation>
    <scope>NUCLEOTIDE SEQUENCE [LARGE SCALE GENOMIC DNA]</scope>
    <source>
        <strain evidence="8 9">XJ-54</strain>
    </source>
</reference>
<dbReference type="InterPro" id="IPR051401">
    <property type="entry name" value="GtrA_CellWall_Glycosyl"/>
</dbReference>
<dbReference type="AlphaFoldDB" id="I0V0X3"/>
<dbReference type="GO" id="GO:0000271">
    <property type="term" value="P:polysaccharide biosynthetic process"/>
    <property type="evidence" value="ECO:0007669"/>
    <property type="project" value="InterPro"/>
</dbReference>
<dbReference type="STRING" id="882086.SacxiDRAFT_1529"/>
<name>I0V0X3_9PSEU</name>
<sequence length="135" mass="15053">MRGRLVRFAAVGAVNTATYVGLYLLLRLVLDYLVAHIVAFLLAMVGSYFLNCRFTFRIRPSLRTFLLFPLSNVTNFVVTSAGLYLLVDVFSVSETIAPLLAASVAIPVTFLVAQYILTEPRPRPRWAEDAPEVRS</sequence>
<dbReference type="PANTHER" id="PTHR38459:SF1">
    <property type="entry name" value="PROPHAGE BACTOPRENOL-LINKED GLUCOSE TRANSLOCASE HOMOLOG"/>
    <property type="match status" value="1"/>
</dbReference>
<keyword evidence="9" id="KW-1185">Reference proteome</keyword>
<evidence type="ECO:0000256" key="2">
    <source>
        <dbReference type="ARBA" id="ARBA00009399"/>
    </source>
</evidence>
<evidence type="ECO:0000259" key="7">
    <source>
        <dbReference type="Pfam" id="PF04138"/>
    </source>
</evidence>
<keyword evidence="5 6" id="KW-0472">Membrane</keyword>
<dbReference type="Pfam" id="PF04138">
    <property type="entry name" value="GtrA_DPMS_TM"/>
    <property type="match status" value="1"/>
</dbReference>
<dbReference type="eggNOG" id="COG2246">
    <property type="taxonomic scope" value="Bacteria"/>
</dbReference>
<dbReference type="GO" id="GO:0005886">
    <property type="term" value="C:plasma membrane"/>
    <property type="evidence" value="ECO:0007669"/>
    <property type="project" value="TreeGrafter"/>
</dbReference>
<organism evidence="8 9">
    <name type="scientific">Saccharomonospora xinjiangensis XJ-54</name>
    <dbReference type="NCBI Taxonomy" id="882086"/>
    <lineage>
        <taxon>Bacteria</taxon>
        <taxon>Bacillati</taxon>
        <taxon>Actinomycetota</taxon>
        <taxon>Actinomycetes</taxon>
        <taxon>Pseudonocardiales</taxon>
        <taxon>Pseudonocardiaceae</taxon>
        <taxon>Saccharomonospora</taxon>
    </lineage>
</organism>
<dbReference type="OrthoDB" id="2666802at2"/>
<protein>
    <submittedName>
        <fullName evidence="8">Putative membrane protein</fullName>
    </submittedName>
</protein>
<evidence type="ECO:0000313" key="9">
    <source>
        <dbReference type="Proteomes" id="UP000004691"/>
    </source>
</evidence>
<evidence type="ECO:0000313" key="8">
    <source>
        <dbReference type="EMBL" id="EID53776.1"/>
    </source>
</evidence>